<proteinExistence type="predicted"/>
<dbReference type="Proteomes" id="UP000028780">
    <property type="component" value="Chromosome"/>
</dbReference>
<keyword evidence="1" id="KW-1133">Transmembrane helix</keyword>
<reference evidence="2 4" key="1">
    <citation type="submission" date="2014-08" db="EMBL/GenBank/DDBJ databases">
        <title>Complete genome sequence of Corynebacterium imitans DSM 44264, isolated from a five-month-old boy with suspected pharyngeal diphtheria.</title>
        <authorList>
            <person name="Mollmann S."/>
            <person name="Albersmeier A."/>
            <person name="Ruckert C."/>
            <person name="Tauch A."/>
        </authorList>
    </citation>
    <scope>NUCLEOTIDE SEQUENCE [LARGE SCALE GENOMIC DNA]</scope>
    <source>
        <strain evidence="2 4">DSM 44264</strain>
    </source>
</reference>
<keyword evidence="1" id="KW-0812">Transmembrane</keyword>
<evidence type="ECO:0000313" key="5">
    <source>
        <dbReference type="Proteomes" id="UP000215374"/>
    </source>
</evidence>
<dbReference type="HOGENOM" id="CLU_2733176_0_0_11"/>
<dbReference type="STRING" id="156978.CIMIT_05585"/>
<evidence type="ECO:0000313" key="2">
    <source>
        <dbReference type="EMBL" id="AIJ33442.1"/>
    </source>
</evidence>
<sequence length="71" mass="7772">MNYNETVKHLEDRLASVKTAGRWITALVAILALFAGAFIGKQAAETDGWDAGYQSGYVSGFDMTCPGKDWR</sequence>
<dbReference type="EMBL" id="CP009211">
    <property type="protein sequence ID" value="AIJ33442.1"/>
    <property type="molecule type" value="Genomic_DNA"/>
</dbReference>
<reference evidence="3 5" key="2">
    <citation type="submission" date="2017-06" db="EMBL/GenBank/DDBJ databases">
        <authorList>
            <consortium name="Pathogen Informatics"/>
        </authorList>
    </citation>
    <scope>NUCLEOTIDE SEQUENCE [LARGE SCALE GENOMIC DNA]</scope>
    <source>
        <strain evidence="3 5">NCTC13015</strain>
    </source>
</reference>
<protein>
    <submittedName>
        <fullName evidence="2">Uncharacterized protein</fullName>
    </submittedName>
</protein>
<evidence type="ECO:0000256" key="1">
    <source>
        <dbReference type="SAM" id="Phobius"/>
    </source>
</evidence>
<keyword evidence="1" id="KW-0472">Membrane</keyword>
<evidence type="ECO:0000313" key="3">
    <source>
        <dbReference type="EMBL" id="SNV70388.1"/>
    </source>
</evidence>
<name>A0A076NR86_9CORY</name>
<accession>A0A076NR86</accession>
<keyword evidence="4" id="KW-1185">Reference proteome</keyword>
<organism evidence="2 4">
    <name type="scientific">Corynebacterium imitans</name>
    <dbReference type="NCBI Taxonomy" id="156978"/>
    <lineage>
        <taxon>Bacteria</taxon>
        <taxon>Bacillati</taxon>
        <taxon>Actinomycetota</taxon>
        <taxon>Actinomycetes</taxon>
        <taxon>Mycobacteriales</taxon>
        <taxon>Corynebacteriaceae</taxon>
        <taxon>Corynebacterium</taxon>
    </lineage>
</organism>
<evidence type="ECO:0000313" key="4">
    <source>
        <dbReference type="Proteomes" id="UP000028780"/>
    </source>
</evidence>
<dbReference type="EMBL" id="LT906467">
    <property type="protein sequence ID" value="SNV70388.1"/>
    <property type="molecule type" value="Genomic_DNA"/>
</dbReference>
<dbReference type="AlphaFoldDB" id="A0A076NR86"/>
<dbReference type="RefSeq" id="WP_038590261.1">
    <property type="nucleotide sequence ID" value="NZ_CP009211.1"/>
</dbReference>
<feature type="transmembrane region" description="Helical" evidence="1">
    <location>
        <begin position="20"/>
        <end position="39"/>
    </location>
</feature>
<dbReference type="Proteomes" id="UP000215374">
    <property type="component" value="Chromosome 1"/>
</dbReference>
<dbReference type="KEGG" id="cii:CIMIT_05585"/>
<gene>
    <name evidence="2" type="ORF">CIMIT_05585</name>
    <name evidence="3" type="ORF">SAMEA4535761_01184</name>
</gene>